<dbReference type="GO" id="GO:0043770">
    <property type="term" value="F:demethylmenaquinone methyltransferase activity"/>
    <property type="evidence" value="ECO:0007669"/>
    <property type="project" value="UniProtKB-EC"/>
</dbReference>
<gene>
    <name evidence="6 8" type="primary">ubiE</name>
    <name evidence="8" type="ORF">MAF45_01700</name>
</gene>
<keyword evidence="4 6" id="KW-0831">Ubiquinone biosynthesis</keyword>
<keyword evidence="1 6" id="KW-0474">Menaquinone biosynthesis</keyword>
<evidence type="ECO:0000256" key="7">
    <source>
        <dbReference type="SAM" id="MobiDB-lite"/>
    </source>
</evidence>
<dbReference type="PANTHER" id="PTHR43591">
    <property type="entry name" value="METHYLTRANSFERASE"/>
    <property type="match status" value="1"/>
</dbReference>
<sequence length="254" mass="28685">MAANDHSQEQNQEQTDFGFAEVRESEKEGRVKEVFDSVAPKYDLMNDVLSFGMHRLWKKYAVMKAAARPGMKVLDIASGTADLALQFAGKCAPGGEVWATDINREMLTIGAHRLAAHGSHCQVVLCDSEQLPFPDDYFDVVMVSFGLRNMTHKGRALEEMCRVTKPGGRTLVLEFSKCARWFAPFYDFYSFKFMPWLGSKIAGDRDSYEYLVESIRRHPPQAELARMMSEAGFGRVTWKNLTFGVCALHTGEKF</sequence>
<evidence type="ECO:0000256" key="6">
    <source>
        <dbReference type="HAMAP-Rule" id="MF_01813"/>
    </source>
</evidence>
<evidence type="ECO:0000313" key="8">
    <source>
        <dbReference type="EMBL" id="MCG5030170.1"/>
    </source>
</evidence>
<name>A0ABS9MNH5_9BURK</name>
<keyword evidence="5 6" id="KW-0949">S-adenosyl-L-methionine</keyword>
<proteinExistence type="inferred from homology"/>
<dbReference type="CDD" id="cd02440">
    <property type="entry name" value="AdoMet_MTases"/>
    <property type="match status" value="1"/>
</dbReference>
<dbReference type="RefSeq" id="WP_237977827.1">
    <property type="nucleotide sequence ID" value="NZ_JAKNCT010000002.1"/>
</dbReference>
<dbReference type="Proteomes" id="UP001297600">
    <property type="component" value="Unassembled WGS sequence"/>
</dbReference>
<dbReference type="Pfam" id="PF01209">
    <property type="entry name" value="Ubie_methyltran"/>
    <property type="match status" value="1"/>
</dbReference>
<evidence type="ECO:0000256" key="3">
    <source>
        <dbReference type="ARBA" id="ARBA00022679"/>
    </source>
</evidence>
<comment type="caution">
    <text evidence="8">The sequence shown here is derived from an EMBL/GenBank/DDBJ whole genome shotgun (WGS) entry which is preliminary data.</text>
</comment>
<dbReference type="InterPro" id="IPR004033">
    <property type="entry name" value="UbiE/COQ5_MeTrFase"/>
</dbReference>
<organism evidence="8 9">
    <name type="scientific">Mesosutterella porci</name>
    <dbReference type="NCBI Taxonomy" id="2915351"/>
    <lineage>
        <taxon>Bacteria</taxon>
        <taxon>Pseudomonadati</taxon>
        <taxon>Pseudomonadota</taxon>
        <taxon>Betaproteobacteria</taxon>
        <taxon>Burkholderiales</taxon>
        <taxon>Sutterellaceae</taxon>
        <taxon>Mesosutterella</taxon>
    </lineage>
</organism>
<dbReference type="GO" id="GO:0032259">
    <property type="term" value="P:methylation"/>
    <property type="evidence" value="ECO:0007669"/>
    <property type="project" value="UniProtKB-KW"/>
</dbReference>
<protein>
    <recommendedName>
        <fullName evidence="6">Ubiquinone/menaquinone biosynthesis C-methyltransferase UbiE</fullName>
        <ecNumber evidence="6">2.1.1.163</ecNumber>
        <ecNumber evidence="6">2.1.1.201</ecNumber>
    </recommendedName>
    <alternativeName>
        <fullName evidence="6">2-methoxy-6-polyprenyl-1,4-benzoquinol methylase</fullName>
    </alternativeName>
    <alternativeName>
        <fullName evidence="6">Demethylmenaquinone methyltransferase</fullName>
    </alternativeName>
</protein>
<feature type="binding site" evidence="6">
    <location>
        <position position="101"/>
    </location>
    <ligand>
        <name>S-adenosyl-L-methionine</name>
        <dbReference type="ChEBI" id="CHEBI:59789"/>
    </ligand>
</feature>
<dbReference type="SUPFAM" id="SSF53335">
    <property type="entry name" value="S-adenosyl-L-methionine-dependent methyltransferases"/>
    <property type="match status" value="1"/>
</dbReference>
<dbReference type="PROSITE" id="PS01183">
    <property type="entry name" value="UBIE_1"/>
    <property type="match status" value="1"/>
</dbReference>
<reference evidence="8 9" key="1">
    <citation type="submission" date="2022-02" db="EMBL/GenBank/DDBJ databases">
        <title>Mesosutterella porci, a novel member of the family Sutterellaceae from pig feces.</title>
        <authorList>
            <person name="Wylensek D."/>
            <person name="Clavel T."/>
        </authorList>
    </citation>
    <scope>NUCLEOTIDE SEQUENCE [LARGE SCALE GENOMIC DNA]</scope>
    <source>
        <strain evidence="9">oilRF-744-wt-GAM-9</strain>
    </source>
</reference>
<comment type="similarity">
    <text evidence="6">Belongs to the class I-like SAM-binding methyltransferase superfamily. MenG/UbiE family.</text>
</comment>
<dbReference type="EMBL" id="JAKNCT010000002">
    <property type="protein sequence ID" value="MCG5030170.1"/>
    <property type="molecule type" value="Genomic_DNA"/>
</dbReference>
<comment type="pathway">
    <text evidence="6">Cofactor biosynthesis; ubiquinone biosynthesis.</text>
</comment>
<dbReference type="Gene3D" id="3.40.50.150">
    <property type="entry name" value="Vaccinia Virus protein VP39"/>
    <property type="match status" value="1"/>
</dbReference>
<dbReference type="GO" id="GO:0008425">
    <property type="term" value="F:2-methoxy-6-polyprenyl-1,4-benzoquinol methyltransferase activity"/>
    <property type="evidence" value="ECO:0007669"/>
    <property type="project" value="UniProtKB-EC"/>
</dbReference>
<dbReference type="PANTHER" id="PTHR43591:SF24">
    <property type="entry name" value="2-METHOXY-6-POLYPRENYL-1,4-BENZOQUINOL METHYLASE, MITOCHONDRIAL"/>
    <property type="match status" value="1"/>
</dbReference>
<dbReference type="HAMAP" id="MF_01813">
    <property type="entry name" value="MenG_UbiE_methyltr"/>
    <property type="match status" value="1"/>
</dbReference>
<comment type="pathway">
    <text evidence="6">Quinol/quinone metabolism; menaquinone biosynthesis; menaquinol from 1,4-dihydroxy-2-naphthoate: step 2/2.</text>
</comment>
<dbReference type="PROSITE" id="PS01184">
    <property type="entry name" value="UBIE_2"/>
    <property type="match status" value="1"/>
</dbReference>
<dbReference type="InterPro" id="IPR023576">
    <property type="entry name" value="UbiE/COQ5_MeTrFase_CS"/>
</dbReference>
<dbReference type="InterPro" id="IPR029063">
    <property type="entry name" value="SAM-dependent_MTases_sf"/>
</dbReference>
<dbReference type="NCBIfam" id="TIGR01934">
    <property type="entry name" value="MenG_MenH_UbiE"/>
    <property type="match status" value="1"/>
</dbReference>
<keyword evidence="3 6" id="KW-0808">Transferase</keyword>
<keyword evidence="9" id="KW-1185">Reference proteome</keyword>
<feature type="binding site" evidence="6">
    <location>
        <begin position="127"/>
        <end position="128"/>
    </location>
    <ligand>
        <name>S-adenosyl-L-methionine</name>
        <dbReference type="ChEBI" id="CHEBI:59789"/>
    </ligand>
</feature>
<accession>A0ABS9MNH5</accession>
<dbReference type="NCBIfam" id="NF001244">
    <property type="entry name" value="PRK00216.1-5"/>
    <property type="match status" value="1"/>
</dbReference>
<comment type="function">
    <text evidence="6">Methyltransferase required for the conversion of demethylmenaquinol (DMKH2) to menaquinol (MKH2) and the conversion of 2-polyprenyl-6-methoxy-1,4-benzoquinol (DDMQH2) to 2-polyprenyl-3-methyl-6-methoxy-1,4-benzoquinol (DMQH2).</text>
</comment>
<dbReference type="EC" id="2.1.1.201" evidence="6"/>
<comment type="catalytic activity">
    <reaction evidence="6">
        <text>a 2-demethylmenaquinol + S-adenosyl-L-methionine = a menaquinol + S-adenosyl-L-homocysteine + H(+)</text>
        <dbReference type="Rhea" id="RHEA:42640"/>
        <dbReference type="Rhea" id="RHEA-COMP:9539"/>
        <dbReference type="Rhea" id="RHEA-COMP:9563"/>
        <dbReference type="ChEBI" id="CHEBI:15378"/>
        <dbReference type="ChEBI" id="CHEBI:18151"/>
        <dbReference type="ChEBI" id="CHEBI:55437"/>
        <dbReference type="ChEBI" id="CHEBI:57856"/>
        <dbReference type="ChEBI" id="CHEBI:59789"/>
        <dbReference type="EC" id="2.1.1.163"/>
    </reaction>
</comment>
<dbReference type="PROSITE" id="PS51608">
    <property type="entry name" value="SAM_MT_UBIE"/>
    <property type="match status" value="1"/>
</dbReference>
<feature type="binding site" evidence="6">
    <location>
        <position position="144"/>
    </location>
    <ligand>
        <name>S-adenosyl-L-methionine</name>
        <dbReference type="ChEBI" id="CHEBI:59789"/>
    </ligand>
</feature>
<evidence type="ECO:0000256" key="2">
    <source>
        <dbReference type="ARBA" id="ARBA00022603"/>
    </source>
</evidence>
<feature type="region of interest" description="Disordered" evidence="7">
    <location>
        <begin position="1"/>
        <end position="24"/>
    </location>
</feature>
<evidence type="ECO:0000256" key="4">
    <source>
        <dbReference type="ARBA" id="ARBA00022688"/>
    </source>
</evidence>
<evidence type="ECO:0000256" key="1">
    <source>
        <dbReference type="ARBA" id="ARBA00022428"/>
    </source>
</evidence>
<evidence type="ECO:0000256" key="5">
    <source>
        <dbReference type="ARBA" id="ARBA00022691"/>
    </source>
</evidence>
<comment type="catalytic activity">
    <reaction evidence="6">
        <text>a 2-methoxy-6-(all-trans-polyprenyl)benzene-1,4-diol + S-adenosyl-L-methionine = a 5-methoxy-2-methyl-3-(all-trans-polyprenyl)benzene-1,4-diol + S-adenosyl-L-homocysteine + H(+)</text>
        <dbReference type="Rhea" id="RHEA:28286"/>
        <dbReference type="Rhea" id="RHEA-COMP:10858"/>
        <dbReference type="Rhea" id="RHEA-COMP:10859"/>
        <dbReference type="ChEBI" id="CHEBI:15378"/>
        <dbReference type="ChEBI" id="CHEBI:57856"/>
        <dbReference type="ChEBI" id="CHEBI:59789"/>
        <dbReference type="ChEBI" id="CHEBI:84166"/>
        <dbReference type="ChEBI" id="CHEBI:84167"/>
        <dbReference type="EC" id="2.1.1.201"/>
    </reaction>
</comment>
<dbReference type="EC" id="2.1.1.163" evidence="6"/>
<evidence type="ECO:0000313" key="9">
    <source>
        <dbReference type="Proteomes" id="UP001297600"/>
    </source>
</evidence>
<feature type="binding site" evidence="6">
    <location>
        <position position="80"/>
    </location>
    <ligand>
        <name>S-adenosyl-L-methionine</name>
        <dbReference type="ChEBI" id="CHEBI:59789"/>
    </ligand>
</feature>
<keyword evidence="2 6" id="KW-0489">Methyltransferase</keyword>